<evidence type="ECO:0000313" key="1">
    <source>
        <dbReference type="EMBL" id="KAK5820456.1"/>
    </source>
</evidence>
<protein>
    <submittedName>
        <fullName evidence="1">Uncharacterized protein</fullName>
    </submittedName>
</protein>
<keyword evidence="2" id="KW-1185">Reference proteome</keyword>
<gene>
    <name evidence="1" type="ORF">PVK06_025503</name>
</gene>
<dbReference type="Proteomes" id="UP001358586">
    <property type="component" value="Chromosome 7"/>
</dbReference>
<name>A0ABR0PGR2_GOSAR</name>
<evidence type="ECO:0000313" key="2">
    <source>
        <dbReference type="Proteomes" id="UP001358586"/>
    </source>
</evidence>
<reference evidence="1 2" key="1">
    <citation type="submission" date="2023-03" db="EMBL/GenBank/DDBJ databases">
        <title>WGS of Gossypium arboreum.</title>
        <authorList>
            <person name="Yu D."/>
        </authorList>
    </citation>
    <scope>NUCLEOTIDE SEQUENCE [LARGE SCALE GENOMIC DNA]</scope>
    <source>
        <tissue evidence="1">Leaf</tissue>
    </source>
</reference>
<sequence length="78" mass="8871">MVEDRILETYIHNLPAPLSPLIELYLRDARFLHVALIGQGCKLDPTLVSALMELWRLKTYTSHFLCGKCTSTLADIQL</sequence>
<proteinExistence type="predicted"/>
<comment type="caution">
    <text evidence="1">The sequence shown here is derived from an EMBL/GenBank/DDBJ whole genome shotgun (WGS) entry which is preliminary data.</text>
</comment>
<accession>A0ABR0PGR2</accession>
<organism evidence="1 2">
    <name type="scientific">Gossypium arboreum</name>
    <name type="common">Tree cotton</name>
    <name type="synonym">Gossypium nanking</name>
    <dbReference type="NCBI Taxonomy" id="29729"/>
    <lineage>
        <taxon>Eukaryota</taxon>
        <taxon>Viridiplantae</taxon>
        <taxon>Streptophyta</taxon>
        <taxon>Embryophyta</taxon>
        <taxon>Tracheophyta</taxon>
        <taxon>Spermatophyta</taxon>
        <taxon>Magnoliopsida</taxon>
        <taxon>eudicotyledons</taxon>
        <taxon>Gunneridae</taxon>
        <taxon>Pentapetalae</taxon>
        <taxon>rosids</taxon>
        <taxon>malvids</taxon>
        <taxon>Malvales</taxon>
        <taxon>Malvaceae</taxon>
        <taxon>Malvoideae</taxon>
        <taxon>Gossypium</taxon>
    </lineage>
</organism>
<dbReference type="EMBL" id="JARKNE010000007">
    <property type="protein sequence ID" value="KAK5820456.1"/>
    <property type="molecule type" value="Genomic_DNA"/>
</dbReference>